<keyword evidence="2" id="KW-1133">Transmembrane helix</keyword>
<dbReference type="Gene3D" id="1.10.287.470">
    <property type="entry name" value="Helix hairpin bin"/>
    <property type="match status" value="1"/>
</dbReference>
<dbReference type="PANTHER" id="PTHR30469">
    <property type="entry name" value="MULTIDRUG RESISTANCE PROTEIN MDTA"/>
    <property type="match status" value="1"/>
</dbReference>
<dbReference type="Pfam" id="PF25876">
    <property type="entry name" value="HH_MFP_RND"/>
    <property type="match status" value="1"/>
</dbReference>
<dbReference type="EMBL" id="MUYA01000003">
    <property type="protein sequence ID" value="OOS00289.1"/>
    <property type="molecule type" value="Genomic_DNA"/>
</dbReference>
<dbReference type="OrthoDB" id="9806939at2"/>
<evidence type="ECO:0000313" key="6">
    <source>
        <dbReference type="EMBL" id="OOS00289.1"/>
    </source>
</evidence>
<dbReference type="InterPro" id="IPR058624">
    <property type="entry name" value="MdtA-like_HH"/>
</dbReference>
<dbReference type="PANTHER" id="PTHR30469:SF11">
    <property type="entry name" value="BLL4320 PROTEIN"/>
    <property type="match status" value="1"/>
</dbReference>
<evidence type="ECO:0000256" key="1">
    <source>
        <dbReference type="ARBA" id="ARBA00009477"/>
    </source>
</evidence>
<keyword evidence="2" id="KW-0812">Transmembrane</keyword>
<feature type="domain" description="Multidrug resistance protein MdtA-like alpha-helical hairpin" evidence="3">
    <location>
        <begin position="119"/>
        <end position="178"/>
    </location>
</feature>
<dbReference type="Gene3D" id="2.40.420.20">
    <property type="match status" value="1"/>
</dbReference>
<dbReference type="SUPFAM" id="SSF111369">
    <property type="entry name" value="HlyD-like secretion proteins"/>
    <property type="match status" value="1"/>
</dbReference>
<dbReference type="STRING" id="734.B0187_02030"/>
<evidence type="ECO:0000256" key="2">
    <source>
        <dbReference type="SAM" id="Phobius"/>
    </source>
</evidence>
<dbReference type="PRINTS" id="PR01490">
    <property type="entry name" value="RTXTOXIND"/>
</dbReference>
<evidence type="ECO:0000259" key="5">
    <source>
        <dbReference type="Pfam" id="PF25954"/>
    </source>
</evidence>
<reference evidence="6 7" key="1">
    <citation type="submission" date="2017-02" db="EMBL/GenBank/DDBJ databases">
        <title>Draft genome sequence of Haemophilus paracuniculus CCUG 43573 type strain.</title>
        <authorList>
            <person name="Engstrom-Jakobsson H."/>
            <person name="Salva-Serra F."/>
            <person name="Thorell K."/>
            <person name="Gonzales-Siles L."/>
            <person name="Karlsson R."/>
            <person name="Boulund F."/>
            <person name="Engstrand L."/>
            <person name="Kristiansson E."/>
            <person name="Moore E."/>
        </authorList>
    </citation>
    <scope>NUCLEOTIDE SEQUENCE [LARGE SCALE GENOMIC DNA]</scope>
    <source>
        <strain evidence="6 7">CCUG 43573</strain>
    </source>
</reference>
<keyword evidence="2" id="KW-0472">Membrane</keyword>
<dbReference type="NCBIfam" id="TIGR01730">
    <property type="entry name" value="RND_mfp"/>
    <property type="match status" value="1"/>
</dbReference>
<evidence type="ECO:0000259" key="3">
    <source>
        <dbReference type="Pfam" id="PF25876"/>
    </source>
</evidence>
<dbReference type="FunFam" id="2.40.30.170:FF:000010">
    <property type="entry name" value="Efflux RND transporter periplasmic adaptor subunit"/>
    <property type="match status" value="1"/>
</dbReference>
<comment type="caution">
    <text evidence="6">The sequence shown here is derived from an EMBL/GenBank/DDBJ whole genome shotgun (WGS) entry which is preliminary data.</text>
</comment>
<dbReference type="GO" id="GO:0015562">
    <property type="term" value="F:efflux transmembrane transporter activity"/>
    <property type="evidence" value="ECO:0007669"/>
    <property type="project" value="TreeGrafter"/>
</dbReference>
<dbReference type="Gene3D" id="2.40.50.100">
    <property type="match status" value="1"/>
</dbReference>
<dbReference type="Gene3D" id="2.40.30.170">
    <property type="match status" value="1"/>
</dbReference>
<dbReference type="GO" id="GO:1990281">
    <property type="term" value="C:efflux pump complex"/>
    <property type="evidence" value="ECO:0007669"/>
    <property type="project" value="TreeGrafter"/>
</dbReference>
<feature type="transmembrane region" description="Helical" evidence="2">
    <location>
        <begin position="16"/>
        <end position="40"/>
    </location>
</feature>
<dbReference type="Pfam" id="PF25917">
    <property type="entry name" value="BSH_RND"/>
    <property type="match status" value="1"/>
</dbReference>
<feature type="domain" description="Multidrug resistance protein MdtA-like barrel-sandwich hybrid" evidence="4">
    <location>
        <begin position="85"/>
        <end position="202"/>
    </location>
</feature>
<dbReference type="InterPro" id="IPR006143">
    <property type="entry name" value="RND_pump_MFP"/>
</dbReference>
<evidence type="ECO:0000313" key="7">
    <source>
        <dbReference type="Proteomes" id="UP000190867"/>
    </source>
</evidence>
<sequence>MTTETEVKKPSFCKRFALWLILLLVAAVFAAVVGFNMFIAQKKAEAALNMPENVSLVTVMQVGSSEWTPVIEAVGTVRPNQGAMLSSQMTGTVSRVLVQSGDYVKKGQLLVELDSAVERANLGVYEAQLPAALANLNRYKNLVGSNSASKAELDAAQSTYSQLVANIDAVKASINRRQIYSPFEGVAGIVKVNVGEFINVGTEIVRVEDASRMKVSFTLPQTDIERVRIGQKVTVTADAISGETFEARISAIDPAVNKTNGLVSLEASVAGRSKLKSGMFTRLRIALPTETSQVVVPQIAVTYSMYGETAYVLQPLSDEDQAKLKEQGKDVAKMYRVKQVEVKTADRQGIYAQLVSGVNVGDTIVTSGFQRLRNNALVQVVDKEPAGMTQPAKETRL</sequence>
<name>A0A1T0AUB4_9PAST</name>
<dbReference type="InterPro" id="IPR058792">
    <property type="entry name" value="Beta-barrel_RND_2"/>
</dbReference>
<keyword evidence="7" id="KW-1185">Reference proteome</keyword>
<dbReference type="InterPro" id="IPR058625">
    <property type="entry name" value="MdtA-like_BSH"/>
</dbReference>
<dbReference type="Proteomes" id="UP000190867">
    <property type="component" value="Unassembled WGS sequence"/>
</dbReference>
<comment type="similarity">
    <text evidence="1">Belongs to the membrane fusion protein (MFP) (TC 8.A.1) family.</text>
</comment>
<organism evidence="6 7">
    <name type="scientific">Haemophilus paracuniculus</name>
    <dbReference type="NCBI Taxonomy" id="734"/>
    <lineage>
        <taxon>Bacteria</taxon>
        <taxon>Pseudomonadati</taxon>
        <taxon>Pseudomonadota</taxon>
        <taxon>Gammaproteobacteria</taxon>
        <taxon>Pasteurellales</taxon>
        <taxon>Pasteurellaceae</taxon>
        <taxon>Haemophilus</taxon>
    </lineage>
</organism>
<accession>A0A1T0AUB4</accession>
<evidence type="ECO:0000259" key="4">
    <source>
        <dbReference type="Pfam" id="PF25917"/>
    </source>
</evidence>
<dbReference type="AlphaFoldDB" id="A0A1T0AUB4"/>
<dbReference type="Pfam" id="PF25954">
    <property type="entry name" value="Beta-barrel_RND_2"/>
    <property type="match status" value="1"/>
</dbReference>
<feature type="domain" description="CusB-like beta-barrel" evidence="5">
    <location>
        <begin position="216"/>
        <end position="286"/>
    </location>
</feature>
<proteinExistence type="inferred from homology"/>
<protein>
    <submittedName>
        <fullName evidence="6">Efflux transporter periplasmic adaptor subunit</fullName>
    </submittedName>
</protein>
<gene>
    <name evidence="6" type="ORF">B0187_02030</name>
</gene>
<dbReference type="RefSeq" id="WP_078236204.1">
    <property type="nucleotide sequence ID" value="NZ_MUYA01000003.1"/>
</dbReference>